<dbReference type="Gene3D" id="1.25.40.10">
    <property type="entry name" value="Tetratricopeptide repeat domain"/>
    <property type="match status" value="1"/>
</dbReference>
<sequence>MLCPELSNEFEIPDQLASFLSFGLLRASKENKDPREILKFLNSVKSDISYVDPNKNFSQFTQTVDIFKDLLICHPMYVIKHRIEHETWAYWTKELPSKIPTDLLSGKPVYTLNNILWVVAGVYTRLIGHFSILRANNFDDQLLKASDSLDLDTAYLQVNTANILKRLNKLNETKVEREENKPFVPTKILCRASEETREIGLDNEKEDRFEPLTLDKCCYLINFLMIHVGDLNRYLKQPASATKIYQSTASLFPNYGQAYNQLAIMLSSKPSEQRDHLEIARLYAQAAAAQFPFPNAHANLRQLANSLAASTTLFLLNALSRRSEEEEEGLCALAWLCRFICSNFRDFDKKMVPLDSGIVDSFYQCCLQLAMAFQETLSTSQTIASVIFPISLPKFLKGFLPLEEIAAQIAEDAQLNLLDEIKYARF</sequence>
<name>A0ABD2Q1G8_9PLAT</name>
<dbReference type="InterPro" id="IPR018834">
    <property type="entry name" value="DNA/RNA-bd_Est1-type"/>
</dbReference>
<dbReference type="SUPFAM" id="SSF48452">
    <property type="entry name" value="TPR-like"/>
    <property type="match status" value="1"/>
</dbReference>
<organism evidence="3 4">
    <name type="scientific">Cichlidogyrus casuarinus</name>
    <dbReference type="NCBI Taxonomy" id="1844966"/>
    <lineage>
        <taxon>Eukaryota</taxon>
        <taxon>Metazoa</taxon>
        <taxon>Spiralia</taxon>
        <taxon>Lophotrochozoa</taxon>
        <taxon>Platyhelminthes</taxon>
        <taxon>Monogenea</taxon>
        <taxon>Monopisthocotylea</taxon>
        <taxon>Dactylogyridea</taxon>
        <taxon>Ancyrocephalidae</taxon>
        <taxon>Cichlidogyrus</taxon>
    </lineage>
</organism>
<dbReference type="PANTHER" id="PTHR15696:SF0">
    <property type="entry name" value="TELOMERASE-BINDING PROTEIN EST1A"/>
    <property type="match status" value="1"/>
</dbReference>
<dbReference type="Proteomes" id="UP001626550">
    <property type="component" value="Unassembled WGS sequence"/>
</dbReference>
<evidence type="ECO:0000313" key="4">
    <source>
        <dbReference type="Proteomes" id="UP001626550"/>
    </source>
</evidence>
<proteinExistence type="predicted"/>
<dbReference type="InterPro" id="IPR045153">
    <property type="entry name" value="Est1/Ebs1-like"/>
</dbReference>
<keyword evidence="1" id="KW-0866">Nonsense-mediated mRNA decay</keyword>
<evidence type="ECO:0000256" key="1">
    <source>
        <dbReference type="ARBA" id="ARBA00023161"/>
    </source>
</evidence>
<dbReference type="Pfam" id="PF10373">
    <property type="entry name" value="EST1_DNA_bind"/>
    <property type="match status" value="1"/>
</dbReference>
<evidence type="ECO:0000313" key="3">
    <source>
        <dbReference type="EMBL" id="KAL3313213.1"/>
    </source>
</evidence>
<dbReference type="InterPro" id="IPR011990">
    <property type="entry name" value="TPR-like_helical_dom_sf"/>
</dbReference>
<dbReference type="GO" id="GO:0000184">
    <property type="term" value="P:nuclear-transcribed mRNA catabolic process, nonsense-mediated decay"/>
    <property type="evidence" value="ECO:0007669"/>
    <property type="project" value="UniProtKB-KW"/>
</dbReference>
<dbReference type="EMBL" id="JBJKFK010001393">
    <property type="protein sequence ID" value="KAL3313213.1"/>
    <property type="molecule type" value="Genomic_DNA"/>
</dbReference>
<keyword evidence="4" id="KW-1185">Reference proteome</keyword>
<gene>
    <name evidence="3" type="primary">SMG7</name>
    <name evidence="3" type="ORF">Ciccas_008186</name>
</gene>
<protein>
    <submittedName>
        <fullName evidence="3">Protein smg7</fullName>
    </submittedName>
</protein>
<dbReference type="PANTHER" id="PTHR15696">
    <property type="entry name" value="SMG-7 SUPPRESSOR WITH MORPHOLOGICAL EFFECT ON GENITALIA PROTEIN 7"/>
    <property type="match status" value="1"/>
</dbReference>
<feature type="domain" description="DNA/RNA-binding" evidence="2">
    <location>
        <begin position="241"/>
        <end position="352"/>
    </location>
</feature>
<accession>A0ABD2Q1G8</accession>
<reference evidence="3 4" key="1">
    <citation type="submission" date="2024-11" db="EMBL/GenBank/DDBJ databases">
        <title>Adaptive evolution of stress response genes in parasites aligns with host niche diversity.</title>
        <authorList>
            <person name="Hahn C."/>
            <person name="Resl P."/>
        </authorList>
    </citation>
    <scope>NUCLEOTIDE SEQUENCE [LARGE SCALE GENOMIC DNA]</scope>
    <source>
        <strain evidence="3">EGGRZ-B1_66</strain>
        <tissue evidence="3">Body</tissue>
    </source>
</reference>
<dbReference type="AlphaFoldDB" id="A0ABD2Q1G8"/>
<evidence type="ECO:0000259" key="2">
    <source>
        <dbReference type="Pfam" id="PF10373"/>
    </source>
</evidence>
<comment type="caution">
    <text evidence="3">The sequence shown here is derived from an EMBL/GenBank/DDBJ whole genome shotgun (WGS) entry which is preliminary data.</text>
</comment>